<reference evidence="5 6" key="1">
    <citation type="submission" date="2020-08" db="EMBL/GenBank/DDBJ databases">
        <authorList>
            <person name="Hejnol A."/>
        </authorList>
    </citation>
    <scope>NUCLEOTIDE SEQUENCE [LARGE SCALE GENOMIC DNA]</scope>
</reference>
<evidence type="ECO:0000259" key="4">
    <source>
        <dbReference type="PROSITE" id="PS01186"/>
    </source>
</evidence>
<keyword evidence="1" id="KW-0472">Membrane</keyword>
<keyword evidence="6" id="KW-1185">Reference proteome</keyword>
<comment type="caution">
    <text evidence="5">The sequence shown here is derived from an EMBL/GenBank/DDBJ whole genome shotgun (WGS) entry which is preliminary data.</text>
</comment>
<dbReference type="PROSITE" id="PS01186">
    <property type="entry name" value="EGF_2"/>
    <property type="match status" value="1"/>
</dbReference>
<feature type="signal peptide" evidence="2">
    <location>
        <begin position="1"/>
        <end position="23"/>
    </location>
</feature>
<protein>
    <submittedName>
        <fullName evidence="5">DgyrCDS13446</fullName>
    </submittedName>
</protein>
<accession>A0A7I8WAP4</accession>
<evidence type="ECO:0000313" key="6">
    <source>
        <dbReference type="Proteomes" id="UP000549394"/>
    </source>
</evidence>
<evidence type="ECO:0000256" key="1">
    <source>
        <dbReference type="SAM" id="Phobius"/>
    </source>
</evidence>
<sequence length="4959" mass="567890">MILKAQWIFLIFYYLQWNSVVDGVLTDCNNCTSSNLQECKTVTGGFKCVCKSGFYGAYCSLKPLTISGCGTDSCNNCVDSEVESACPSTTSIYQSTPTTLEMTTTAVADSVQVIIDMLAAKKQELSPAAYQQLENQILQLILNSNKRRKRRAINDLEGKFSVSITNIEQVMNTQGEFVYRVILDFSSNDTSVTKATLEREITTDRVIAAAKKTFNNTEISAKQNDSRTLANSYSLFVRGFVLDKRVFKHYEHVIKGAFFNSQPSLKTRANFKVEVLRGEEYFGSKGESITKLYYFATYEENGQTVEVSPLEIEKPNDDHIQNEVKQKPELKEEPLEFADPSKLREIDSFFLLVNGIVYDVDEAKFANAIHIAYRTTLTTVNFNDIKVIISSRKTVIYEGKECTKLIYFLENTKTSEILSATIYQTVIESDVKISFTNIFNENYELIKDVRIERTTKTQIISEQEETSSTLLSLDKSFVFFSEIGVASDLLLKIQTSLEAVVRKNFELNTLDVDIVSTKRFAIPDRDNLITQISFFIKNGTKVLDARRFDSVKASVDEIATSVTPNINIIKIEPRRLEKTAVSIKSCFKQLIKGIVVIQDSKKFEEAFKTSILQANSELVKDETHIRLVSIQETLSEKGEKFSQLFFSAEEERVQIDASFRTKSEVSALSFKSHVTFKRRDKTSYEVSTEVNLKTSIYEDLRFFTSETRIVESDYTKIEEIYKTEIESQFTHYKSIVVNIVNQETVILKSKKRVTRVALFIQDTITKEIIESYKIASIKFESIKTKIGSITSNIVKKYSVSQLESEEKREETLFGFFLSTSVSKNTSLEETIATSIKNDVTLDIKKANVTVKIISINERINSKSEQMVTHVQYEVMINTRKISKKTSLQVSTTEITKEISKLTTSTGISYSVIKVDEKFVFKMEETHSFIVKNVIRKEIFQQLQQSLVKTVLKKVQNVQTSDISVKIINRLEVFSTEISQKITRVDFSISIKNQLISINEITKVSSTEIIQDLSVELSKKISIVQNINIEETVSVSKTFAITFKEKISKTEFSKINEVIKESLEAASITDVSSSVVTVEEVFQLETKTVLHSVRVIAKSKTEVLNAKVETLGDFVSVKKRIEEKNILTINSKKVSIVAISLETVVRKSETHRLTLTSEFSRLDITKVQKTILSLIQETDKSITSVTIVGITKSFTLEKISREFSNIFLKVVNDVQKTIVTDFQQINIVKLSQKLLQETTRIKLEFISESNIQSTTIVEKSQMFSLTLKKAIISTDISKIESAFKAEYEKTLSKTNLNVKIVKQIEKITESGETIWEILHVVSEESAVTGEIVIIDKKVTKAISITNIKKILSSIIRSDSTKTYESLVETSVSKVALSVAIKETFKTIIDKRIDITNIETRTKFEQVLLKSFKETVSIVSTQTTKLILKSIDVTKISTETLIKNLQIENIVTAKKEKISIQSFEDLSIIRKSETLSVFVKKAFSKSDIEIFQKSISKTWEKINIFTIVKIISTWSYVSVTGETLTEVIYSTHNLSTNSTSLSVISAQTMTSINIETLETVIKTEKTRLQYEFISKEILEKTETYLESNIFEFTLSTALKEEDILTFEETVGITLQEKLEGCRYSHFNLSLFIGNLQISSIVKEELVAKFIRSVEKTSITTTNQYSLGLSVFVLQVSLQTKTGIVIDSRVVRNLLNEEVKEAINLSETGTNVTYSERLVEIKEKTKLISRNHLFGITFQQKVSDTQTERTKLEQVFKETLSRQNTEYTEISVKFAYVEEVFISFARSVFIVHFTVETKSEILRVYDLKEISITIVKQIIKEKKITSIKEEEYSIVDISKEKIIRRVETFSLTLRNQFSIADKQKIVEILKKTTRATSIELISIEEKITITGLTVTSVLFIQKSQNGLIINPNYVVKTSIEEFKKELVKTTFTSGLIYTVFEETTKTFSEKETFSFALKIGVREVDYTLIENKISTFIKTVISVTTSIQVKILQCVESVTETGEVVYKTDYVVMTSGITIDSRTIREFKTTEIQTFLQVNIYETKETYWEKFVSIQKTSIIKRMNLQTLTVSSQLTQVTIKKITDILLLQYQKVFNFISVTFIKLESCFIENGEEAFIIVYKVENNSTIIRKIDNIQVTFEKIKVQIEMEDIKTIKNTSLTLIDETKMKITRRLETSYIKIKEKVSREDYSKFELIIKNSLKITESTTVVVKVLRTEERITITGETVILLIYSVKRKSLLVHSQLISIEQTSLIQKRISETVFISKRIYTVSQVKLEESINIKELFSLTCKMFIKHEHRLIIEENIAKEYKEEYKLDVSVKILVKIVKIIEEFTETGEIIYKTLYNIVIGNKRINSRLIKNVSVTRIKKIFELSTQTSLYSSFVVDITKTTKIFRRSELHQFSSIQSIEDKTAITSLIKESLKILNYLDVQIKIIKFEENIFEGRSVFTCYYSVVRKNVYIRNIDIRRITKETLTQVSINLNILSVKKEKITFVQTEKIIRRIETLSISIRNTVSIADFEKIQRVIKKSLEERNAINVNIKIIGIEEYITETSETVTKLIYTATTLTSTTRINLQSLVEFSSSIFEKYLKLELFLNNRIYQLEKSSIKLIRIDKTFSFTLKESIKLEDYVKIETKLAIEYSKILKLQVKVKILRQIEEFSENGVVFKRIIFKIESLDKKLIDKRKTVEISNEILQKSILNIKIAGSITKTYSETLITNIKTSIRTENTHNFLIDKTVSFESEIIKKQWESVILSSWKKVHSDTTDIELKILGTEIIYKQGKEFTQIIYKVFNKKTQTVLREIDVKKIDSKVIQQNIDDVKLTTINNEKITVFASSELDIREKTTFKLTLKTQIQESDKQKFVQAIKEAVISSNKLVLSENTTSAIFDISKEEITKSGKIVATVSITVKRDSKIFSSQEAAFNISTVEELLSNITVTGTDEKFSDVLLSAKVAIEHQNIINKKENIEMDKLLSLTVDKTLKINEENKLAEIVKKLIVKENTNIAEANLTVEVVRQEKVIDKATKETKVKVKLAIRVNGKIKDARLLKISKEKIQEEINKENLNINIKSIDKEIRLEKCMKLLIKNVPLANEDVDKAIKTLQDSLRESDAKYKDGIVTLCTTRQIINEKSETLTEILYEVSINNKTIVQSVDKKTIIKNFKEKKTIKKEEFKLVIQNEKTEIIDFESTFKLYSLNIFSRASYTQIIASINQVWKTKLQSVMTTDVDFDIKITSFNEVFERKVSGPFKIIYEYTYTLSKKTTKELISALRLEKLTSNELDEIFTSIDISFKFTGNVENLVSKMNLFKLTVKQYVLESQYTILQNKLEEFWSEDSSFNSKVATLRIVQQQYFLTSERETVSVLFILATDNSNAIIKSKDFPNFNIQALTIKFESLTIRSSKGTKYLLMETDQSKLIERTKVYKFLLKKSIKIEFVSSLTTEIRKVFVQMKKGIVREEDIKIELLQQEEYISVSDKTTALASNFLVLIADSVLDSRLDLITDSDLEDILTSISDYKDSLVRKIEEGNYIRFDSLFTILTEVRVEQTTEITNEIKKHWQTNLQTYTVDKLEIITQEEVILEKSSTFAFGVFYLVKTDKETLDANKIDVKYTKLQEMISKAEIIYQGTTYKYKIVEMELFTRTTVTKTILIEREEIDKDSYEVIEKSLEESYKISNNFFVDKSIEIIVKDEYISLQGISVIKLFYKVLQENKVSILAESFNEISHSDIQQQLKEFKVFTSNDKLFRYKKKFSFVLERFVLKDNVGTIQLNLNKAWEARLQTNTIYFVKQEEVLNDNGKIFYQSSYFVENTATNTVLDSIVWGELEENIIEEALDVQVQNLQDKYKDFLVITSNATELIRWKDAFSIMTIVKISKQYHDDIKRALTNMWRNIRKLSVDIHIFPNSEKYVQESGNIIHKLFYKVKESSKLLKASNLGNFEDGENQENFKNVIVTNNQQLSSLLFKSTSGELYRIKSTFNFQLSRSILKTDEVNINTQLQTIWKASNSEVSTVTILAREEFIIKSNLESLYKIYYLVKTDNKILDAVFNSDIESQKIRDALDAVTIGQSSNKYSEFFQTYLASELIPFDDLMSLALRQTVIKTDYIILEEKLKEAWVKKTSLSDVEIKIVGQERYTLDKLFVSKILYTFTRNQVIYTPIDLEMLTKVELSAIEEIDSANGEKYSIIDSSENLIRFKKAQFIYLDNYIKLNQMDKIIDIISNVIQDNTIEIQLGPSEEFIHPTKKVIIRLSYFSFISNLVIDGRLRPALSTQRLQTELDSLKLKIVVDTTNYINEVQTATLMVIGIPSRTDNKIIAGLQAVASGLLPGSTAEIINYQPYISQTGLELTGIFYKITLNGEIQNPKLLKIPEISSDDVYKGKDVLKLNKLYKLSLTGLILNGDTQQMIKQVTFVGSWTEYLQKNRLDLQISFYKADVNFGLFGEIVTNVLYSVESNGFIYHPAIQDPVPKSTSFRQAIKSIVPETSLFDESRTLIRRDRTFSLTFERTLTSDDIEKITNELQAKWTTIEALDESPKIIGISDRTDETMGKSIVQVYYIVKKNGINIEVTDVDGPTDLPSFPAFDQPTVPVESLYISGRVNDSSTNNIQTVLETTWRRATNVNDLKVKLTSVNSKFTSVEWKKVTLVKYAVESEQKGTPGRDSIEGGLGTFGLRLCNCVAQKERKLVLKAERADVVESVVSESIQAAWENKNSEVNGTFEAKIKIDQSRKKRAATGGSGLTVDNGTAITPISDQVTLDSMPPHPLLIKEPTPQEIDDELKKRSNNVEVCHGVCKPKICRFMNVKKTESNNIEDVKLAIQEAYVEANPGMEKSDFEVEITQVQELLDSNGLSYSKVNYCVSTKDGSIPQEPTDEQLNRALKKYGFELFDAEVTTEKPGDVVEEGDLKWIITAGVLCGLFALIFLILAIVKIWMRSKRLQRQKSREQDREYLHDEEFYPKSRNGTFATYNTLHSTANSS</sequence>
<dbReference type="PROSITE" id="PS00022">
    <property type="entry name" value="EGF_1"/>
    <property type="match status" value="1"/>
</dbReference>
<proteinExistence type="predicted"/>
<feature type="chain" id="PRO_5029536076" evidence="2">
    <location>
        <begin position="24"/>
        <end position="4959"/>
    </location>
</feature>
<keyword evidence="1" id="KW-0812">Transmembrane</keyword>
<organism evidence="5 6">
    <name type="scientific">Dimorphilus gyrociliatus</name>
    <dbReference type="NCBI Taxonomy" id="2664684"/>
    <lineage>
        <taxon>Eukaryota</taxon>
        <taxon>Metazoa</taxon>
        <taxon>Spiralia</taxon>
        <taxon>Lophotrochozoa</taxon>
        <taxon>Annelida</taxon>
        <taxon>Polychaeta</taxon>
        <taxon>Polychaeta incertae sedis</taxon>
        <taxon>Dinophilidae</taxon>
        <taxon>Dimorphilus</taxon>
    </lineage>
</organism>
<dbReference type="InterPro" id="IPR000742">
    <property type="entry name" value="EGF"/>
</dbReference>
<dbReference type="CDD" id="cd00054">
    <property type="entry name" value="EGF_CA"/>
    <property type="match status" value="1"/>
</dbReference>
<feature type="domain" description="EGF-like" evidence="3 4">
    <location>
        <begin position="48"/>
        <end position="59"/>
    </location>
</feature>
<name>A0A7I8WAP4_9ANNE</name>
<gene>
    <name evidence="5" type="ORF">DGYR_LOCUS12621</name>
</gene>
<evidence type="ECO:0000259" key="3">
    <source>
        <dbReference type="PROSITE" id="PS00022"/>
    </source>
</evidence>
<dbReference type="Proteomes" id="UP000549394">
    <property type="component" value="Unassembled WGS sequence"/>
</dbReference>
<dbReference type="EMBL" id="CAJFCJ010000025">
    <property type="protein sequence ID" value="CAD5125205.1"/>
    <property type="molecule type" value="Genomic_DNA"/>
</dbReference>
<evidence type="ECO:0000313" key="5">
    <source>
        <dbReference type="EMBL" id="CAD5125205.1"/>
    </source>
</evidence>
<keyword evidence="2" id="KW-0732">Signal</keyword>
<feature type="transmembrane region" description="Helical" evidence="1">
    <location>
        <begin position="4889"/>
        <end position="4914"/>
    </location>
</feature>
<keyword evidence="1" id="KW-1133">Transmembrane helix</keyword>
<evidence type="ECO:0000256" key="2">
    <source>
        <dbReference type="SAM" id="SignalP"/>
    </source>
</evidence>